<dbReference type="GO" id="GO:0005634">
    <property type="term" value="C:nucleus"/>
    <property type="evidence" value="ECO:0007669"/>
    <property type="project" value="UniProtKB-SubCell"/>
</dbReference>
<gene>
    <name evidence="7" type="ORF">ECRASSUSDP1_LOCUS20841</name>
</gene>
<comment type="subcellular location">
    <subcellularLocation>
        <location evidence="1">Nucleus</location>
    </subcellularLocation>
</comment>
<comment type="caution">
    <text evidence="7">The sequence shown here is derived from an EMBL/GenBank/DDBJ whole genome shotgun (WGS) entry which is preliminary data.</text>
</comment>
<dbReference type="SMART" id="SM00380">
    <property type="entry name" value="AP2"/>
    <property type="match status" value="1"/>
</dbReference>
<dbReference type="InterPro" id="IPR001471">
    <property type="entry name" value="AP2/ERF_dom"/>
</dbReference>
<protein>
    <recommendedName>
        <fullName evidence="6">AP2/ERF domain-containing protein</fullName>
    </recommendedName>
</protein>
<dbReference type="InterPro" id="IPR016177">
    <property type="entry name" value="DNA-bd_dom_sf"/>
</dbReference>
<dbReference type="Proteomes" id="UP001295684">
    <property type="component" value="Unassembled WGS sequence"/>
</dbReference>
<keyword evidence="4" id="KW-0804">Transcription</keyword>
<name>A0AAD2D4B4_EUPCR</name>
<evidence type="ECO:0000256" key="1">
    <source>
        <dbReference type="ARBA" id="ARBA00004123"/>
    </source>
</evidence>
<feature type="domain" description="AP2/ERF" evidence="6">
    <location>
        <begin position="146"/>
        <end position="209"/>
    </location>
</feature>
<reference evidence="7" key="1">
    <citation type="submission" date="2023-07" db="EMBL/GenBank/DDBJ databases">
        <authorList>
            <consortium name="AG Swart"/>
            <person name="Singh M."/>
            <person name="Singh A."/>
            <person name="Seah K."/>
            <person name="Emmerich C."/>
        </authorList>
    </citation>
    <scope>NUCLEOTIDE SEQUENCE</scope>
    <source>
        <strain evidence="7">DP1</strain>
    </source>
</reference>
<keyword evidence="5" id="KW-0539">Nucleus</keyword>
<dbReference type="PROSITE" id="PS51032">
    <property type="entry name" value="AP2_ERF"/>
    <property type="match status" value="1"/>
</dbReference>
<keyword evidence="3" id="KW-0238">DNA-binding</keyword>
<evidence type="ECO:0000256" key="3">
    <source>
        <dbReference type="ARBA" id="ARBA00023125"/>
    </source>
</evidence>
<evidence type="ECO:0000256" key="5">
    <source>
        <dbReference type="ARBA" id="ARBA00023242"/>
    </source>
</evidence>
<sequence>MWGYSGLLHELSSMYCMDSIDEEALSSQSYCFCSSLSSLNEVAPVEDNRDKQNDHELAKSNDFSWNSKASVFKCVNQKKSHTSLYEKETFSEDSEEYKSGAQMPKKRKRKTKELNIRKKLTTLRSRILSNRVAEFNSSYKKAKSANRKSLKRRSKYIGVSKNNSNWQALINIGQIKKYIGTFSNELQGARAYDLYSVALRGEEGALNFDYSAQDMLERIDYFLKHKSVKFD</sequence>
<keyword evidence="8" id="KW-1185">Reference proteome</keyword>
<dbReference type="Gene3D" id="3.30.730.10">
    <property type="entry name" value="AP2/ERF domain"/>
    <property type="match status" value="1"/>
</dbReference>
<dbReference type="GO" id="GO:0003700">
    <property type="term" value="F:DNA-binding transcription factor activity"/>
    <property type="evidence" value="ECO:0007669"/>
    <property type="project" value="InterPro"/>
</dbReference>
<evidence type="ECO:0000259" key="6">
    <source>
        <dbReference type="PROSITE" id="PS51032"/>
    </source>
</evidence>
<dbReference type="InterPro" id="IPR036955">
    <property type="entry name" value="AP2/ERF_dom_sf"/>
</dbReference>
<dbReference type="AlphaFoldDB" id="A0AAD2D4B4"/>
<evidence type="ECO:0000256" key="4">
    <source>
        <dbReference type="ARBA" id="ARBA00023163"/>
    </source>
</evidence>
<evidence type="ECO:0000313" key="8">
    <source>
        <dbReference type="Proteomes" id="UP001295684"/>
    </source>
</evidence>
<dbReference type="SUPFAM" id="SSF54171">
    <property type="entry name" value="DNA-binding domain"/>
    <property type="match status" value="1"/>
</dbReference>
<proteinExistence type="predicted"/>
<evidence type="ECO:0000256" key="2">
    <source>
        <dbReference type="ARBA" id="ARBA00023015"/>
    </source>
</evidence>
<keyword evidence="2" id="KW-0805">Transcription regulation</keyword>
<accession>A0AAD2D4B4</accession>
<organism evidence="7 8">
    <name type="scientific">Euplotes crassus</name>
    <dbReference type="NCBI Taxonomy" id="5936"/>
    <lineage>
        <taxon>Eukaryota</taxon>
        <taxon>Sar</taxon>
        <taxon>Alveolata</taxon>
        <taxon>Ciliophora</taxon>
        <taxon>Intramacronucleata</taxon>
        <taxon>Spirotrichea</taxon>
        <taxon>Hypotrichia</taxon>
        <taxon>Euplotida</taxon>
        <taxon>Euplotidae</taxon>
        <taxon>Moneuplotes</taxon>
    </lineage>
</organism>
<dbReference type="GO" id="GO:0003677">
    <property type="term" value="F:DNA binding"/>
    <property type="evidence" value="ECO:0007669"/>
    <property type="project" value="UniProtKB-KW"/>
</dbReference>
<dbReference type="EMBL" id="CAMPGE010021274">
    <property type="protein sequence ID" value="CAI2379431.1"/>
    <property type="molecule type" value="Genomic_DNA"/>
</dbReference>
<evidence type="ECO:0000313" key="7">
    <source>
        <dbReference type="EMBL" id="CAI2379431.1"/>
    </source>
</evidence>